<proteinExistence type="predicted"/>
<evidence type="ECO:0000313" key="1">
    <source>
        <dbReference type="EMBL" id="KKS24597.1"/>
    </source>
</evidence>
<dbReference type="EMBL" id="LCCD01000022">
    <property type="protein sequence ID" value="KKS24597.1"/>
    <property type="molecule type" value="Genomic_DNA"/>
</dbReference>
<organism evidence="1 2">
    <name type="scientific">Candidatus Jorgensenbacteria bacterium GW2011_GWF2_41_8</name>
    <dbReference type="NCBI Taxonomy" id="1618667"/>
    <lineage>
        <taxon>Bacteria</taxon>
        <taxon>Candidatus Joergenseniibacteriota</taxon>
    </lineage>
</organism>
<name>A0A0G0XJK2_9BACT</name>
<comment type="caution">
    <text evidence="1">The sequence shown here is derived from an EMBL/GenBank/DDBJ whole genome shotgun (WGS) entry which is preliminary data.</text>
</comment>
<accession>A0A0G0XJK2</accession>
<dbReference type="AlphaFoldDB" id="A0A0G0XJK2"/>
<evidence type="ECO:0000313" key="2">
    <source>
        <dbReference type="Proteomes" id="UP000033856"/>
    </source>
</evidence>
<gene>
    <name evidence="1" type="ORF">UU83_C0022G0002</name>
</gene>
<sequence>MKKIVWVVVLVAVALAVFIYVKKPANQWSSPNEVLASPTPIPSVKVYKKAVPKTGGESVGQSMPYSQLVAEYATRRIQFDERCQAIPGSPTYKNNISVMFDNRSGDARYIKIGDVIYLFGGYDYKILTLSSSTLPKTLTMDCGSAVNVGTILLQK</sequence>
<reference evidence="1 2" key="1">
    <citation type="journal article" date="2015" name="Nature">
        <title>rRNA introns, odd ribosomes, and small enigmatic genomes across a large radiation of phyla.</title>
        <authorList>
            <person name="Brown C.T."/>
            <person name="Hug L.A."/>
            <person name="Thomas B.C."/>
            <person name="Sharon I."/>
            <person name="Castelle C.J."/>
            <person name="Singh A."/>
            <person name="Wilkins M.J."/>
            <person name="Williams K.H."/>
            <person name="Banfield J.F."/>
        </authorList>
    </citation>
    <scope>NUCLEOTIDE SEQUENCE [LARGE SCALE GENOMIC DNA]</scope>
</reference>
<protein>
    <submittedName>
        <fullName evidence="1">Uncharacterized protein</fullName>
    </submittedName>
</protein>
<dbReference type="Proteomes" id="UP000033856">
    <property type="component" value="Unassembled WGS sequence"/>
</dbReference>